<dbReference type="RefSeq" id="WP_165131660.1">
    <property type="nucleotide sequence ID" value="NZ_CP049253.1"/>
</dbReference>
<sequence length="189" mass="20530">MPPALATDAARIVREWVPADASDREMHASFTRRFLQAEPPLYRGDGADHATASCIVFDATLTKTLLVFHGKGQFWVQPGGHIEGEDETILAAALRELREETGLVLGEDAFVAHDLDHHALSASFGRCASHLDFGVAVIADPGARLVVSDESDAVRWFDIDALPEQIPGNAERRYLSLRSRAKAALSSVT</sequence>
<evidence type="ECO:0000259" key="2">
    <source>
        <dbReference type="PROSITE" id="PS51462"/>
    </source>
</evidence>
<keyword evidence="4" id="KW-1185">Reference proteome</keyword>
<evidence type="ECO:0000313" key="3">
    <source>
        <dbReference type="EMBL" id="MBP2435877.1"/>
    </source>
</evidence>
<accession>A0ABS4ZF14</accession>
<dbReference type="Proteomes" id="UP001519362">
    <property type="component" value="Unassembled WGS sequence"/>
</dbReference>
<comment type="similarity">
    <text evidence="1">Belongs to the Nudix hydrolase family.</text>
</comment>
<protein>
    <submittedName>
        <fullName evidence="3">8-oxo-dGTP pyrophosphatase MutT (NUDIX family)</fullName>
    </submittedName>
</protein>
<dbReference type="PANTHER" id="PTHR43736:SF1">
    <property type="entry name" value="DIHYDRONEOPTERIN TRIPHOSPHATE DIPHOSPHATASE"/>
    <property type="match status" value="1"/>
</dbReference>
<comment type="caution">
    <text evidence="3">The sequence shown here is derived from an EMBL/GenBank/DDBJ whole genome shotgun (WGS) entry which is preliminary data.</text>
</comment>
<proteinExistence type="inferred from homology"/>
<dbReference type="InterPro" id="IPR000086">
    <property type="entry name" value="NUDIX_hydrolase_dom"/>
</dbReference>
<dbReference type="PANTHER" id="PTHR43736">
    <property type="entry name" value="ADP-RIBOSE PYROPHOSPHATASE"/>
    <property type="match status" value="1"/>
</dbReference>
<dbReference type="PROSITE" id="PS51462">
    <property type="entry name" value="NUDIX"/>
    <property type="match status" value="1"/>
</dbReference>
<gene>
    <name evidence="3" type="ORF">JOF34_000463</name>
</gene>
<evidence type="ECO:0000313" key="4">
    <source>
        <dbReference type="Proteomes" id="UP001519362"/>
    </source>
</evidence>
<dbReference type="CDD" id="cd03674">
    <property type="entry name" value="NUDIX_Hydrolase"/>
    <property type="match status" value="1"/>
</dbReference>
<evidence type="ECO:0000256" key="1">
    <source>
        <dbReference type="ARBA" id="ARBA00005582"/>
    </source>
</evidence>
<feature type="domain" description="Nudix hydrolase" evidence="2">
    <location>
        <begin position="47"/>
        <end position="179"/>
    </location>
</feature>
<reference evidence="3 4" key="1">
    <citation type="submission" date="2021-03" db="EMBL/GenBank/DDBJ databases">
        <title>Sequencing the genomes of 1000 actinobacteria strains.</title>
        <authorList>
            <person name="Klenk H.-P."/>
        </authorList>
    </citation>
    <scope>NUCLEOTIDE SEQUENCE [LARGE SCALE GENOMIC DNA]</scope>
    <source>
        <strain evidence="3 4">DSM 24221</strain>
    </source>
</reference>
<dbReference type="Gene3D" id="3.90.79.10">
    <property type="entry name" value="Nucleoside Triphosphate Pyrophosphohydrolase"/>
    <property type="match status" value="1"/>
</dbReference>
<dbReference type="InterPro" id="IPR015797">
    <property type="entry name" value="NUDIX_hydrolase-like_dom_sf"/>
</dbReference>
<dbReference type="Pfam" id="PF00293">
    <property type="entry name" value="NUDIX"/>
    <property type="match status" value="1"/>
</dbReference>
<dbReference type="EMBL" id="JAGIOL010000001">
    <property type="protein sequence ID" value="MBP2435877.1"/>
    <property type="molecule type" value="Genomic_DNA"/>
</dbReference>
<organism evidence="3 4">
    <name type="scientific">Microbacterium amylolyticum</name>
    <dbReference type="NCBI Taxonomy" id="936337"/>
    <lineage>
        <taxon>Bacteria</taxon>
        <taxon>Bacillati</taxon>
        <taxon>Actinomycetota</taxon>
        <taxon>Actinomycetes</taxon>
        <taxon>Micrococcales</taxon>
        <taxon>Microbacteriaceae</taxon>
        <taxon>Microbacterium</taxon>
    </lineage>
</organism>
<name>A0ABS4ZF14_9MICO</name>
<dbReference type="SUPFAM" id="SSF55811">
    <property type="entry name" value="Nudix"/>
    <property type="match status" value="1"/>
</dbReference>